<feature type="domain" description="BTB" evidence="4">
    <location>
        <begin position="106"/>
        <end position="175"/>
    </location>
</feature>
<evidence type="ECO:0000256" key="1">
    <source>
        <dbReference type="ARBA" id="ARBA00022441"/>
    </source>
</evidence>
<keyword evidence="2" id="KW-0677">Repeat</keyword>
<dbReference type="CDD" id="cd00063">
    <property type="entry name" value="FN3"/>
    <property type="match status" value="1"/>
</dbReference>
<evidence type="ECO:0000313" key="6">
    <source>
        <dbReference type="Proteomes" id="UP000824219"/>
    </source>
</evidence>
<dbReference type="AlphaFoldDB" id="A0A9D3S8D9"/>
<dbReference type="InterPro" id="IPR011333">
    <property type="entry name" value="SKP1/BTB/POZ_sf"/>
</dbReference>
<dbReference type="InterPro" id="IPR003961">
    <property type="entry name" value="FN3_dom"/>
</dbReference>
<gene>
    <name evidence="5" type="ORF">KOW79_021755</name>
</gene>
<dbReference type="GO" id="GO:0016567">
    <property type="term" value="P:protein ubiquitination"/>
    <property type="evidence" value="ECO:0007669"/>
    <property type="project" value="TreeGrafter"/>
</dbReference>
<dbReference type="Gene3D" id="3.30.710.10">
    <property type="entry name" value="Potassium Channel Kv1.1, Chain A"/>
    <property type="match status" value="1"/>
</dbReference>
<feature type="transmembrane region" description="Helical" evidence="3">
    <location>
        <begin position="845"/>
        <end position="867"/>
    </location>
</feature>
<evidence type="ECO:0000256" key="3">
    <source>
        <dbReference type="SAM" id="Phobius"/>
    </source>
</evidence>
<dbReference type="InterPro" id="IPR000210">
    <property type="entry name" value="BTB/POZ_dom"/>
</dbReference>
<dbReference type="Pfam" id="PF07707">
    <property type="entry name" value="BACK"/>
    <property type="match status" value="1"/>
</dbReference>
<dbReference type="Gene3D" id="2.120.10.80">
    <property type="entry name" value="Kelch-type beta propeller"/>
    <property type="match status" value="1"/>
</dbReference>
<protein>
    <recommendedName>
        <fullName evidence="4">BTB domain-containing protein</fullName>
    </recommendedName>
</protein>
<dbReference type="CDD" id="cd18449">
    <property type="entry name" value="BACK_KLHL9_13"/>
    <property type="match status" value="1"/>
</dbReference>
<dbReference type="Proteomes" id="UP000824219">
    <property type="component" value="Linkage Group LG28"/>
</dbReference>
<dbReference type="FunFam" id="3.30.710.10:FF:000011">
    <property type="entry name" value="Kelch-like family member 13"/>
    <property type="match status" value="1"/>
</dbReference>
<reference evidence="5 6" key="1">
    <citation type="submission" date="2021-06" db="EMBL/GenBank/DDBJ databases">
        <title>Chromosome-level genome assembly of the red-tail catfish (Hemibagrus wyckioides).</title>
        <authorList>
            <person name="Shao F."/>
        </authorList>
    </citation>
    <scope>NUCLEOTIDE SEQUENCE [LARGE SCALE GENOMIC DNA]</scope>
    <source>
        <strain evidence="5">EC202008001</strain>
        <tissue evidence="5">Blood</tissue>
    </source>
</reference>
<keyword evidence="1" id="KW-0880">Kelch repeat</keyword>
<dbReference type="SMART" id="SM00612">
    <property type="entry name" value="Kelch"/>
    <property type="match status" value="5"/>
</dbReference>
<dbReference type="OrthoDB" id="1925334at2759"/>
<dbReference type="Pfam" id="PF00651">
    <property type="entry name" value="BTB"/>
    <property type="match status" value="1"/>
</dbReference>
<dbReference type="EMBL" id="JAHKSW010000028">
    <property type="protein sequence ID" value="KAG7314452.1"/>
    <property type="molecule type" value="Genomic_DNA"/>
</dbReference>
<dbReference type="SUPFAM" id="SSF117281">
    <property type="entry name" value="Kelch motif"/>
    <property type="match status" value="1"/>
</dbReference>
<evidence type="ECO:0000256" key="2">
    <source>
        <dbReference type="ARBA" id="ARBA00022737"/>
    </source>
</evidence>
<evidence type="ECO:0000313" key="5">
    <source>
        <dbReference type="EMBL" id="KAG7314452.1"/>
    </source>
</evidence>
<dbReference type="GO" id="GO:0004842">
    <property type="term" value="F:ubiquitin-protein transferase activity"/>
    <property type="evidence" value="ECO:0007669"/>
    <property type="project" value="TreeGrafter"/>
</dbReference>
<dbReference type="SMART" id="SM00875">
    <property type="entry name" value="BACK"/>
    <property type="match status" value="1"/>
</dbReference>
<dbReference type="PANTHER" id="PTHR45632">
    <property type="entry name" value="LD33804P"/>
    <property type="match status" value="1"/>
</dbReference>
<keyword evidence="3" id="KW-0812">Transmembrane</keyword>
<dbReference type="Pfam" id="PF24681">
    <property type="entry name" value="Kelch_KLHDC2_KLHL20_DRC7"/>
    <property type="match status" value="1"/>
</dbReference>
<dbReference type="InterPro" id="IPR015915">
    <property type="entry name" value="Kelch-typ_b-propeller"/>
</dbReference>
<dbReference type="CDD" id="cd18239">
    <property type="entry name" value="BTB_POZ_KLHL9_13"/>
    <property type="match status" value="1"/>
</dbReference>
<dbReference type="InterPro" id="IPR011705">
    <property type="entry name" value="BACK"/>
</dbReference>
<keyword evidence="6" id="KW-1185">Reference proteome</keyword>
<comment type="caution">
    <text evidence="5">The sequence shown here is derived from an EMBL/GenBank/DDBJ whole genome shotgun (WGS) entry which is preliminary data.</text>
</comment>
<name>A0A9D3S8D9_9TELE</name>
<evidence type="ECO:0000259" key="4">
    <source>
        <dbReference type="PROSITE" id="PS50097"/>
    </source>
</evidence>
<dbReference type="InterPro" id="IPR036116">
    <property type="entry name" value="FN3_sf"/>
</dbReference>
<accession>A0A9D3S8D9</accession>
<dbReference type="SUPFAM" id="SSF49265">
    <property type="entry name" value="Fibronectin type III"/>
    <property type="match status" value="1"/>
</dbReference>
<dbReference type="SUPFAM" id="SSF54695">
    <property type="entry name" value="POZ domain"/>
    <property type="match status" value="1"/>
</dbReference>
<proteinExistence type="predicted"/>
<dbReference type="PANTHER" id="PTHR45632:SF11">
    <property type="entry name" value="KELCH-LIKE PROTEIN 9"/>
    <property type="match status" value="1"/>
</dbReference>
<dbReference type="Pfam" id="PF01344">
    <property type="entry name" value="Kelch_1"/>
    <property type="match status" value="1"/>
</dbReference>
<keyword evidence="3" id="KW-0472">Membrane</keyword>
<dbReference type="InterPro" id="IPR006652">
    <property type="entry name" value="Kelch_1"/>
</dbReference>
<sequence length="887" mass="98434">MSGVDLRGLRRKQGQTPSLERCAVVECAGMDYPVHRGDTMALGLHDRSLVEDDDAHMKVSLGCGEMGLSAHLQASKTGNTRFFTSNTHSSVVLQGFDQLRIEGLLCDVTLVAGDGDEAFPVHRAMMASSSDYFKAMFTGGMKEQDLMCIKLHGVNRIGLKKIIDFIYTAKLSLNMENLQDTLEAASFLQILPVLDFCKVFLISGVSLENCVEVGRIASAYNLAEVDKYVNNFILKNFPAILGTGEFVKLPVERLAFALSSNGLRRCSELELFKAACRWLRAEDGRMEHAARLMRNVRFPLMSPSELINHVQTVDFMRTDNACVNLLLEASNYQMMPYMQPVMQSERTAIRSDSAHLVTLGGVLRQQLVVSKELRLFDEKAHEWRALAPMDAPRYQHGIAVIGNFLYVVGGQSNYDTKGKTAVDTAFRYDPRYNRWIQVACLNEKRTFFHLSALKGHLYAVGGRNAAGELATVECYNPRTNEWTYVAKMNEPHYGHAGTVYGGYMYISGGITHDTFQKELMCFDPEADRWTQKAPMTTVRGLHCMCTVGDRLYVIGGNHFRGTSDYDDVLSCEYYSPALDVWTGIAAMLRGQSDVGVAVFDNKIYVVGGYSWNNRCMVEIVQKCALTVQGDSMVAKKIVWTSNHTDTMLRECPAPPLLLCITLLISSMLISSSSSQHNASRRLGAPTPRLSGPGEDYDNVYDILTTESAHKPTRHISCEYDHCKDQQESCQKLALALSCACPGISGPFELPDPPSLQGLFLESKGTVIVRWCAPSSTVTHYLVVVKGQNEVRKAKVDRRMMELGNLDPGTEVCVEAVNKVGTSAQRIESCIQFEPSTSKMKLTIKLVLIGAAVLLVVGILVMVLLIWWCRRHRKSPTQTANTGADVVL</sequence>
<dbReference type="SMART" id="SM00225">
    <property type="entry name" value="BTB"/>
    <property type="match status" value="1"/>
</dbReference>
<dbReference type="GO" id="GO:0031463">
    <property type="term" value="C:Cul3-RING ubiquitin ligase complex"/>
    <property type="evidence" value="ECO:0007669"/>
    <property type="project" value="TreeGrafter"/>
</dbReference>
<dbReference type="GO" id="GO:0032465">
    <property type="term" value="P:regulation of cytokinesis"/>
    <property type="evidence" value="ECO:0007669"/>
    <property type="project" value="TreeGrafter"/>
</dbReference>
<dbReference type="GO" id="GO:0097602">
    <property type="term" value="F:cullin family protein binding"/>
    <property type="evidence" value="ECO:0007669"/>
    <property type="project" value="TreeGrafter"/>
</dbReference>
<organism evidence="5 6">
    <name type="scientific">Hemibagrus wyckioides</name>
    <dbReference type="NCBI Taxonomy" id="337641"/>
    <lineage>
        <taxon>Eukaryota</taxon>
        <taxon>Metazoa</taxon>
        <taxon>Chordata</taxon>
        <taxon>Craniata</taxon>
        <taxon>Vertebrata</taxon>
        <taxon>Euteleostomi</taxon>
        <taxon>Actinopterygii</taxon>
        <taxon>Neopterygii</taxon>
        <taxon>Teleostei</taxon>
        <taxon>Ostariophysi</taxon>
        <taxon>Siluriformes</taxon>
        <taxon>Bagridae</taxon>
        <taxon>Hemibagrus</taxon>
    </lineage>
</organism>
<dbReference type="Gene3D" id="1.25.40.420">
    <property type="match status" value="1"/>
</dbReference>
<dbReference type="PROSITE" id="PS50097">
    <property type="entry name" value="BTB"/>
    <property type="match status" value="1"/>
</dbReference>
<keyword evidence="3" id="KW-1133">Transmembrane helix</keyword>